<dbReference type="OMA" id="PIFEMFP"/>
<dbReference type="Proteomes" id="UP000007703">
    <property type="component" value="Unassembled WGS sequence"/>
</dbReference>
<dbReference type="Gene3D" id="2.60.120.470">
    <property type="entry name" value="PITH domain"/>
    <property type="match status" value="1"/>
</dbReference>
<evidence type="ECO:0000259" key="3">
    <source>
        <dbReference type="PROSITE" id="PS51532"/>
    </source>
</evidence>
<evidence type="ECO:0008006" key="6">
    <source>
        <dbReference type="Google" id="ProtNLM"/>
    </source>
</evidence>
<keyword evidence="1" id="KW-1015">Disulfide bond</keyword>
<gene>
    <name evidence="4" type="ORF">CLUG_03131</name>
</gene>
<sequence>MCAYLHHLTSPMEIQYVKNEADFEKHLRQNKYLVANFTASWCGPCQAIKPMVDQIYANPKFSKIEIVRVDLDDCGPVAAKYVVTSVPTFIFFESGEEVDRAHASSLKASLDKMAERANADSASGPRGNKKLSGLESEVSSLVPKGFSVLNNVIHFGEMVALNVSPLRSSDGEADAREVFRPDSKNPTTIFTDADSQALFFVPLNYISKVYSILVKFADPATCTGDNLALDEEELSSETQRPCKIKVWPNKPGVLSFDDAAAESNPPHVETIESDAKGPWHEIRLKYVRFQNVQNLNIFLDGEDEDMHTLIEKIAIIGVSGDSAEPVTLSHEE</sequence>
<dbReference type="SUPFAM" id="SSF49785">
    <property type="entry name" value="Galactose-binding domain-like"/>
    <property type="match status" value="1"/>
</dbReference>
<evidence type="ECO:0000256" key="1">
    <source>
        <dbReference type="ARBA" id="ARBA00023157"/>
    </source>
</evidence>
<dbReference type="GO" id="GO:0005737">
    <property type="term" value="C:cytoplasm"/>
    <property type="evidence" value="ECO:0007669"/>
    <property type="project" value="UniProtKB-ARBA"/>
</dbReference>
<dbReference type="AlphaFoldDB" id="C4Y3L8"/>
<dbReference type="OrthoDB" id="2121326at2759"/>
<dbReference type="InterPro" id="IPR017937">
    <property type="entry name" value="Thioredoxin_CS"/>
</dbReference>
<dbReference type="InterPro" id="IPR008979">
    <property type="entry name" value="Galactose-bd-like_sf"/>
</dbReference>
<dbReference type="PROSITE" id="PS51532">
    <property type="entry name" value="PITH"/>
    <property type="match status" value="1"/>
</dbReference>
<dbReference type="STRING" id="306902.C4Y3L8"/>
<dbReference type="RefSeq" id="XP_002617687.1">
    <property type="nucleotide sequence ID" value="XM_002617641.1"/>
</dbReference>
<proteinExistence type="predicted"/>
<dbReference type="CDD" id="cd02947">
    <property type="entry name" value="TRX_family"/>
    <property type="match status" value="1"/>
</dbReference>
<evidence type="ECO:0000259" key="2">
    <source>
        <dbReference type="PROSITE" id="PS51352"/>
    </source>
</evidence>
<evidence type="ECO:0000313" key="5">
    <source>
        <dbReference type="Proteomes" id="UP000007703"/>
    </source>
</evidence>
<dbReference type="Pfam" id="PF00085">
    <property type="entry name" value="Thioredoxin"/>
    <property type="match status" value="1"/>
</dbReference>
<name>C4Y3L8_CLAL4</name>
<dbReference type="PROSITE" id="PS51352">
    <property type="entry name" value="THIOREDOXIN_2"/>
    <property type="match status" value="1"/>
</dbReference>
<accession>C4Y3L8</accession>
<feature type="domain" description="PITH" evidence="3">
    <location>
        <begin position="138"/>
        <end position="332"/>
    </location>
</feature>
<dbReference type="Gene3D" id="3.40.30.10">
    <property type="entry name" value="Glutaredoxin"/>
    <property type="match status" value="1"/>
</dbReference>
<dbReference type="EMBL" id="CH408078">
    <property type="protein sequence ID" value="EEQ39005.1"/>
    <property type="molecule type" value="Genomic_DNA"/>
</dbReference>
<dbReference type="PANTHER" id="PTHR46115">
    <property type="entry name" value="THIOREDOXIN-LIKE PROTEIN 1"/>
    <property type="match status" value="1"/>
</dbReference>
<dbReference type="SUPFAM" id="SSF52833">
    <property type="entry name" value="Thioredoxin-like"/>
    <property type="match status" value="1"/>
</dbReference>
<dbReference type="PROSITE" id="PS00194">
    <property type="entry name" value="THIOREDOXIN_1"/>
    <property type="match status" value="1"/>
</dbReference>
<reference evidence="4 5" key="1">
    <citation type="journal article" date="2009" name="Nature">
        <title>Evolution of pathogenicity and sexual reproduction in eight Candida genomes.</title>
        <authorList>
            <person name="Butler G."/>
            <person name="Rasmussen M.D."/>
            <person name="Lin M.F."/>
            <person name="Santos M.A."/>
            <person name="Sakthikumar S."/>
            <person name="Munro C.A."/>
            <person name="Rheinbay E."/>
            <person name="Grabherr M."/>
            <person name="Forche A."/>
            <person name="Reedy J.L."/>
            <person name="Agrafioti I."/>
            <person name="Arnaud M.B."/>
            <person name="Bates S."/>
            <person name="Brown A.J."/>
            <person name="Brunke S."/>
            <person name="Costanzo M.C."/>
            <person name="Fitzpatrick D.A."/>
            <person name="de Groot P.W."/>
            <person name="Harris D."/>
            <person name="Hoyer L.L."/>
            <person name="Hube B."/>
            <person name="Klis F.M."/>
            <person name="Kodira C."/>
            <person name="Lennard N."/>
            <person name="Logue M.E."/>
            <person name="Martin R."/>
            <person name="Neiman A.M."/>
            <person name="Nikolaou E."/>
            <person name="Quail M.A."/>
            <person name="Quinn J."/>
            <person name="Santos M.C."/>
            <person name="Schmitzberger F.F."/>
            <person name="Sherlock G."/>
            <person name="Shah P."/>
            <person name="Silverstein K.A."/>
            <person name="Skrzypek M.S."/>
            <person name="Soll D."/>
            <person name="Staggs R."/>
            <person name="Stansfield I."/>
            <person name="Stumpf M.P."/>
            <person name="Sudbery P.E."/>
            <person name="Srikantha T."/>
            <person name="Zeng Q."/>
            <person name="Berman J."/>
            <person name="Berriman M."/>
            <person name="Heitman J."/>
            <person name="Gow N.A."/>
            <person name="Lorenz M.C."/>
            <person name="Birren B.W."/>
            <person name="Kellis M."/>
            <person name="Cuomo C.A."/>
        </authorList>
    </citation>
    <scope>NUCLEOTIDE SEQUENCE [LARGE SCALE GENOMIC DNA]</scope>
    <source>
        <strain evidence="4 5">ATCC 42720</strain>
    </source>
</reference>
<feature type="domain" description="Thioredoxin" evidence="2">
    <location>
        <begin position="3"/>
        <end position="122"/>
    </location>
</feature>
<dbReference type="InterPro" id="IPR037047">
    <property type="entry name" value="PITH_dom_sf"/>
</dbReference>
<dbReference type="Pfam" id="PF06201">
    <property type="entry name" value="PITH"/>
    <property type="match status" value="1"/>
</dbReference>
<dbReference type="GeneID" id="8497851"/>
<dbReference type="InterPro" id="IPR036249">
    <property type="entry name" value="Thioredoxin-like_sf"/>
</dbReference>
<dbReference type="VEuPathDB" id="FungiDB:CLUG_03131"/>
<dbReference type="InterPro" id="IPR013766">
    <property type="entry name" value="Thioredoxin_domain"/>
</dbReference>
<dbReference type="HOGENOM" id="CLU_072377_0_0_1"/>
<protein>
    <recommendedName>
        <fullName evidence="6">Thioredoxin</fullName>
    </recommendedName>
</protein>
<dbReference type="InParanoid" id="C4Y3L8"/>
<dbReference type="InterPro" id="IPR010400">
    <property type="entry name" value="PITH_dom"/>
</dbReference>
<dbReference type="KEGG" id="clu:CLUG_03131"/>
<evidence type="ECO:0000313" key="4">
    <source>
        <dbReference type="EMBL" id="EEQ39005.1"/>
    </source>
</evidence>
<organism evidence="4 5">
    <name type="scientific">Clavispora lusitaniae (strain ATCC 42720)</name>
    <name type="common">Yeast</name>
    <name type="synonym">Candida lusitaniae</name>
    <dbReference type="NCBI Taxonomy" id="306902"/>
    <lineage>
        <taxon>Eukaryota</taxon>
        <taxon>Fungi</taxon>
        <taxon>Dikarya</taxon>
        <taxon>Ascomycota</taxon>
        <taxon>Saccharomycotina</taxon>
        <taxon>Pichiomycetes</taxon>
        <taxon>Metschnikowiaceae</taxon>
        <taxon>Clavispora</taxon>
    </lineage>
</organism>